<feature type="compositionally biased region" description="Polar residues" evidence="8">
    <location>
        <begin position="427"/>
        <end position="440"/>
    </location>
</feature>
<dbReference type="AlphaFoldDB" id="A0A1A9X1G8"/>
<feature type="transmembrane region" description="Helical" evidence="9">
    <location>
        <begin position="288"/>
        <end position="304"/>
    </location>
</feature>
<feature type="chain" id="PRO_5008400937" description="DUF4203 domain-containing protein" evidence="10">
    <location>
        <begin position="18"/>
        <end position="440"/>
    </location>
</feature>
<feature type="transmembrane region" description="Helical" evidence="9">
    <location>
        <begin position="173"/>
        <end position="193"/>
    </location>
</feature>
<proteinExistence type="inferred from homology"/>
<evidence type="ECO:0000313" key="12">
    <source>
        <dbReference type="Proteomes" id="UP000091820"/>
    </source>
</evidence>
<dbReference type="PANTHER" id="PTHR13598:SF1">
    <property type="entry name" value="AT07567P-RELATED"/>
    <property type="match status" value="1"/>
</dbReference>
<evidence type="ECO:0000256" key="3">
    <source>
        <dbReference type="ARBA" id="ARBA00022692"/>
    </source>
</evidence>
<accession>A0A1A9X1G8</accession>
<keyword evidence="7" id="KW-0539">Nucleus</keyword>
<feature type="region of interest" description="Disordered" evidence="8">
    <location>
        <begin position="415"/>
        <end position="440"/>
    </location>
</feature>
<evidence type="ECO:0000256" key="5">
    <source>
        <dbReference type="ARBA" id="ARBA00022989"/>
    </source>
</evidence>
<feature type="compositionally biased region" description="Polar residues" evidence="8">
    <location>
        <begin position="373"/>
        <end position="382"/>
    </location>
</feature>
<evidence type="ECO:0000256" key="7">
    <source>
        <dbReference type="ARBA" id="ARBA00023242"/>
    </source>
</evidence>
<evidence type="ECO:0000256" key="6">
    <source>
        <dbReference type="ARBA" id="ARBA00023136"/>
    </source>
</evidence>
<evidence type="ECO:0008006" key="13">
    <source>
        <dbReference type="Google" id="ProtNLM"/>
    </source>
</evidence>
<dbReference type="EnsemblMetazoa" id="GBRI040694-RA">
    <property type="protein sequence ID" value="GBRI040694-PA"/>
    <property type="gene ID" value="GBRI040694"/>
</dbReference>
<evidence type="ECO:0000256" key="8">
    <source>
        <dbReference type="SAM" id="MobiDB-lite"/>
    </source>
</evidence>
<evidence type="ECO:0000256" key="2">
    <source>
        <dbReference type="ARBA" id="ARBA00005748"/>
    </source>
</evidence>
<evidence type="ECO:0000256" key="10">
    <source>
        <dbReference type="SAM" id="SignalP"/>
    </source>
</evidence>
<evidence type="ECO:0000256" key="4">
    <source>
        <dbReference type="ARBA" id="ARBA00022729"/>
    </source>
</evidence>
<feature type="transmembrane region" description="Helical" evidence="9">
    <location>
        <begin position="235"/>
        <end position="254"/>
    </location>
</feature>
<protein>
    <recommendedName>
        <fullName evidence="13">DUF4203 domain-containing protein</fullName>
    </recommendedName>
</protein>
<feature type="transmembrane region" description="Helical" evidence="9">
    <location>
        <begin position="151"/>
        <end position="167"/>
    </location>
</feature>
<keyword evidence="5 9" id="KW-1133">Transmembrane helix</keyword>
<keyword evidence="3 9" id="KW-0812">Transmembrane</keyword>
<feature type="transmembrane region" description="Helical" evidence="9">
    <location>
        <begin position="205"/>
        <end position="223"/>
    </location>
</feature>
<dbReference type="VEuPathDB" id="VectorBase:GBRI040694"/>
<dbReference type="Pfam" id="PF10225">
    <property type="entry name" value="NEMP"/>
    <property type="match status" value="1"/>
</dbReference>
<evidence type="ECO:0000256" key="9">
    <source>
        <dbReference type="SAM" id="Phobius"/>
    </source>
</evidence>
<organism evidence="11 12">
    <name type="scientific">Glossina brevipalpis</name>
    <dbReference type="NCBI Taxonomy" id="37001"/>
    <lineage>
        <taxon>Eukaryota</taxon>
        <taxon>Metazoa</taxon>
        <taxon>Ecdysozoa</taxon>
        <taxon>Arthropoda</taxon>
        <taxon>Hexapoda</taxon>
        <taxon>Insecta</taxon>
        <taxon>Pterygota</taxon>
        <taxon>Neoptera</taxon>
        <taxon>Endopterygota</taxon>
        <taxon>Diptera</taxon>
        <taxon>Brachycera</taxon>
        <taxon>Muscomorpha</taxon>
        <taxon>Hippoboscoidea</taxon>
        <taxon>Glossinidae</taxon>
        <taxon>Glossina</taxon>
    </lineage>
</organism>
<sequence length="440" mass="50254">MHLISLMLLFGILFIQTDLWIANSEMLGKPTVHFMQPDSVLKHTPSKRGIINRGIQIYCYRGATKSLSHLLESIIFQLNVEGDDYTQYGGSTPAEVQKLYDDNHSFFSIKFFSQRGSSQSLSPFTQHCFGVDTNHPYDVHLTQAKVDYRRFFLLLGGMSMFFFAGILSSNAIFYYIFGTIIGVFASFLLIVWISGKLFPKRTMMFGILTGGWAMGFYLLHLIWDNIRIILLTYAQYFTSYVLITGFISFLFCYRHGPPTNERSKKIVKWLIQIVSLASMYLSSQYKEAIVVIMIGAILANYLPLKKFLPQQNNNKHVLLESDNKILKPLESNNNFDTDTDSSFSEYELNTQKLYPLPNGSYILSKDCPIAFTSNPGNNMENSQKLENDESRTTNYTSLKPKKKSLKTSVSISGLLTSDKPVHPKESLLQQEVRVSNYQKR</sequence>
<reference evidence="11" key="2">
    <citation type="submission" date="2020-05" db="UniProtKB">
        <authorList>
            <consortium name="EnsemblMetazoa"/>
        </authorList>
    </citation>
    <scope>IDENTIFICATION</scope>
    <source>
        <strain evidence="11">IAEA</strain>
    </source>
</reference>
<comment type="subcellular location">
    <subcellularLocation>
        <location evidence="1">Nucleus inner membrane</location>
        <topology evidence="1">Multi-pass membrane protein</topology>
        <orientation evidence="1">Nucleoplasmic side</orientation>
    </subcellularLocation>
</comment>
<dbReference type="Proteomes" id="UP000091820">
    <property type="component" value="Unassembled WGS sequence"/>
</dbReference>
<name>A0A1A9X1G8_9MUSC</name>
<keyword evidence="12" id="KW-1185">Reference proteome</keyword>
<dbReference type="InterPro" id="IPR019358">
    <property type="entry name" value="NEMP_fam"/>
</dbReference>
<evidence type="ECO:0000313" key="11">
    <source>
        <dbReference type="EnsemblMetazoa" id="GBRI040694-PA"/>
    </source>
</evidence>
<dbReference type="PANTHER" id="PTHR13598">
    <property type="entry name" value="AT07567P-RELATED"/>
    <property type="match status" value="1"/>
</dbReference>
<feature type="signal peptide" evidence="10">
    <location>
        <begin position="1"/>
        <end position="17"/>
    </location>
</feature>
<dbReference type="GO" id="GO:0005637">
    <property type="term" value="C:nuclear inner membrane"/>
    <property type="evidence" value="ECO:0007669"/>
    <property type="project" value="UniProtKB-SubCell"/>
</dbReference>
<keyword evidence="4 10" id="KW-0732">Signal</keyword>
<evidence type="ECO:0000256" key="1">
    <source>
        <dbReference type="ARBA" id="ARBA00004575"/>
    </source>
</evidence>
<feature type="region of interest" description="Disordered" evidence="8">
    <location>
        <begin position="373"/>
        <end position="403"/>
    </location>
</feature>
<comment type="similarity">
    <text evidence="2">Belongs to the NEMP family.</text>
</comment>
<reference evidence="12" key="1">
    <citation type="submission" date="2014-03" db="EMBL/GenBank/DDBJ databases">
        <authorList>
            <person name="Aksoy S."/>
            <person name="Warren W."/>
            <person name="Wilson R.K."/>
        </authorList>
    </citation>
    <scope>NUCLEOTIDE SEQUENCE [LARGE SCALE GENOMIC DNA]</scope>
    <source>
        <strain evidence="12">IAEA</strain>
    </source>
</reference>
<keyword evidence="6 9" id="KW-0472">Membrane</keyword>